<dbReference type="InterPro" id="IPR055492">
    <property type="entry name" value="DUF7064"/>
</dbReference>
<dbReference type="SUPFAM" id="SSF159245">
    <property type="entry name" value="AttH-like"/>
    <property type="match status" value="1"/>
</dbReference>
<evidence type="ECO:0008006" key="4">
    <source>
        <dbReference type="Google" id="ProtNLM"/>
    </source>
</evidence>
<dbReference type="Pfam" id="PF23212">
    <property type="entry name" value="DUF7064"/>
    <property type="match status" value="1"/>
</dbReference>
<proteinExistence type="predicted"/>
<dbReference type="AlphaFoldDB" id="A0A381TRF9"/>
<reference evidence="3" key="1">
    <citation type="submission" date="2018-05" db="EMBL/GenBank/DDBJ databases">
        <authorList>
            <person name="Lanie J.A."/>
            <person name="Ng W.-L."/>
            <person name="Kazmierczak K.M."/>
            <person name="Andrzejewski T.M."/>
            <person name="Davidsen T.M."/>
            <person name="Wayne K.J."/>
            <person name="Tettelin H."/>
            <person name="Glass J.I."/>
            <person name="Rusch D."/>
            <person name="Podicherti R."/>
            <person name="Tsui H.-C.T."/>
            <person name="Winkler M.E."/>
        </authorList>
    </citation>
    <scope>NUCLEOTIDE SEQUENCE</scope>
</reference>
<sequence length="337" mass="38908">MTDFITKLEPEDEFNHLPDDSQNYNESMYFNLFDHSSRLGGWFRLGNRPNEGYAEMTCCLYLPDGRVGFMFNRPTISNNDEFNAGGMSFSIIEPFKHLRIKYRGEVLLLEKPKQMINPKEAFTSNSRVESTIDLDIYGISPMFGGEVIRKDGTPLDLDPEKSFSRAHYEQHTEGSGFIKLANEQWNIEGYGLRDKSWGPRYWQSLSWYRWLTININKDIGFMFSIVNRGEGKERRGGLVLENGQHKSIQDCSIETVYDKDRYQKTIIAKAVTEEREYLVKGKVLSLIPLRNKRKTPQGEDLTTRITEAMTEYTFEGKTGYGMSEYLDQIIEGEPVGP</sequence>
<evidence type="ECO:0000313" key="3">
    <source>
        <dbReference type="EMBL" id="SVA18414.1"/>
    </source>
</evidence>
<feature type="domain" description="DUF7065" evidence="2">
    <location>
        <begin position="158"/>
        <end position="200"/>
    </location>
</feature>
<gene>
    <name evidence="3" type="ORF">METZ01_LOCUS71268</name>
</gene>
<name>A0A381TRF9_9ZZZZ</name>
<evidence type="ECO:0000259" key="1">
    <source>
        <dbReference type="Pfam" id="PF23212"/>
    </source>
</evidence>
<feature type="domain" description="DUF7064" evidence="1">
    <location>
        <begin position="201"/>
        <end position="328"/>
    </location>
</feature>
<dbReference type="EMBL" id="UINC01005009">
    <property type="protein sequence ID" value="SVA18414.1"/>
    <property type="molecule type" value="Genomic_DNA"/>
</dbReference>
<evidence type="ECO:0000259" key="2">
    <source>
        <dbReference type="Pfam" id="PF23213"/>
    </source>
</evidence>
<protein>
    <recommendedName>
        <fullName evidence="4">AttH domain-containing protein</fullName>
    </recommendedName>
</protein>
<dbReference type="PANTHER" id="PTHR34717">
    <property type="entry name" value="EG:BACR7A4.20 PROTEIN"/>
    <property type="match status" value="1"/>
</dbReference>
<dbReference type="InterPro" id="IPR055493">
    <property type="entry name" value="DUF7065"/>
</dbReference>
<accession>A0A381TRF9</accession>
<organism evidence="3">
    <name type="scientific">marine metagenome</name>
    <dbReference type="NCBI Taxonomy" id="408172"/>
    <lineage>
        <taxon>unclassified sequences</taxon>
        <taxon>metagenomes</taxon>
        <taxon>ecological metagenomes</taxon>
    </lineage>
</organism>
<dbReference type="Pfam" id="PF23213">
    <property type="entry name" value="DUF7065"/>
    <property type="match status" value="1"/>
</dbReference>
<dbReference type="PANTHER" id="PTHR34717:SF1">
    <property type="entry name" value="EG:BACR7A4.20 PROTEIN"/>
    <property type="match status" value="1"/>
</dbReference>